<dbReference type="RefSeq" id="WP_067913798.1">
    <property type="nucleotide sequence ID" value="NZ_KQ954246.1"/>
</dbReference>
<dbReference type="PANTHER" id="PTHR43531">
    <property type="entry name" value="PROTEIN ICFG"/>
    <property type="match status" value="1"/>
</dbReference>
<evidence type="ECO:0000256" key="2">
    <source>
        <dbReference type="ARBA" id="ARBA00022500"/>
    </source>
</evidence>
<dbReference type="FunFam" id="1.10.287.950:FF:000001">
    <property type="entry name" value="Methyl-accepting chemotaxis sensory transducer"/>
    <property type="match status" value="1"/>
</dbReference>
<keyword evidence="2" id="KW-0145">Chemotaxis</keyword>
<dbReference type="EMBL" id="LLZS01000009">
    <property type="protein sequence ID" value="KUR70533.1"/>
    <property type="molecule type" value="Genomic_DNA"/>
</dbReference>
<organism evidence="8 9">
    <name type="scientific">Novosphingobium fuchskuhlense</name>
    <dbReference type="NCBI Taxonomy" id="1117702"/>
    <lineage>
        <taxon>Bacteria</taxon>
        <taxon>Pseudomonadati</taxon>
        <taxon>Pseudomonadota</taxon>
        <taxon>Alphaproteobacteria</taxon>
        <taxon>Sphingomonadales</taxon>
        <taxon>Sphingomonadaceae</taxon>
        <taxon>Novosphingobium</taxon>
    </lineage>
</organism>
<evidence type="ECO:0000256" key="1">
    <source>
        <dbReference type="ARBA" id="ARBA00004370"/>
    </source>
</evidence>
<dbReference type="InterPro" id="IPR051310">
    <property type="entry name" value="MCP_chemotaxis"/>
</dbReference>
<dbReference type="InterPro" id="IPR004089">
    <property type="entry name" value="MCPsignal_dom"/>
</dbReference>
<name>A0A124JTT8_9SPHN</name>
<feature type="domain" description="HAMP" evidence="7">
    <location>
        <begin position="129"/>
        <end position="173"/>
    </location>
</feature>
<feature type="coiled-coil region" evidence="5">
    <location>
        <begin position="190"/>
        <end position="217"/>
    </location>
</feature>
<dbReference type="SUPFAM" id="SSF58104">
    <property type="entry name" value="Methyl-accepting chemotaxis protein (MCP) signaling domain"/>
    <property type="match status" value="1"/>
</dbReference>
<dbReference type="GO" id="GO:0016020">
    <property type="term" value="C:membrane"/>
    <property type="evidence" value="ECO:0007669"/>
    <property type="project" value="UniProtKB-SubCell"/>
</dbReference>
<dbReference type="Pfam" id="PF00015">
    <property type="entry name" value="MCPsignal"/>
    <property type="match status" value="1"/>
</dbReference>
<feature type="domain" description="Methyl-accepting transducer" evidence="6">
    <location>
        <begin position="178"/>
        <end position="407"/>
    </location>
</feature>
<evidence type="ECO:0000259" key="6">
    <source>
        <dbReference type="PROSITE" id="PS50111"/>
    </source>
</evidence>
<dbReference type="GO" id="GO:0007165">
    <property type="term" value="P:signal transduction"/>
    <property type="evidence" value="ECO:0007669"/>
    <property type="project" value="UniProtKB-KW"/>
</dbReference>
<dbReference type="GO" id="GO:0004888">
    <property type="term" value="F:transmembrane signaling receptor activity"/>
    <property type="evidence" value="ECO:0007669"/>
    <property type="project" value="InterPro"/>
</dbReference>
<accession>A0A124JTT8</accession>
<comment type="subcellular location">
    <subcellularLocation>
        <location evidence="1">Membrane</location>
    </subcellularLocation>
</comment>
<evidence type="ECO:0000256" key="3">
    <source>
        <dbReference type="ARBA" id="ARBA00029447"/>
    </source>
</evidence>
<evidence type="ECO:0000256" key="4">
    <source>
        <dbReference type="PROSITE-ProRule" id="PRU00284"/>
    </source>
</evidence>
<comment type="caution">
    <text evidence="8">The sequence shown here is derived from an EMBL/GenBank/DDBJ whole genome shotgun (WGS) entry which is preliminary data.</text>
</comment>
<dbReference type="Gene3D" id="6.10.340.10">
    <property type="match status" value="1"/>
</dbReference>
<gene>
    <name evidence="8" type="ORF">AQZ52_17180</name>
</gene>
<dbReference type="GO" id="GO:0006935">
    <property type="term" value="P:chemotaxis"/>
    <property type="evidence" value="ECO:0007669"/>
    <property type="project" value="UniProtKB-KW"/>
</dbReference>
<dbReference type="PROSITE" id="PS50885">
    <property type="entry name" value="HAMP"/>
    <property type="match status" value="2"/>
</dbReference>
<dbReference type="STRING" id="1117702.AQZ52_17180"/>
<dbReference type="CDD" id="cd11386">
    <property type="entry name" value="MCP_signal"/>
    <property type="match status" value="1"/>
</dbReference>
<reference evidence="8 9" key="1">
    <citation type="submission" date="2015-10" db="EMBL/GenBank/DDBJ databases">
        <title>Draft genome sequence of Novosphingobium fuchskuhlense DSM 25065 isolated from a surface water sample of the southwest basin of Lake Grosse Fuchskuhle.</title>
        <authorList>
            <person name="Ruckert C."/>
            <person name="Winkler A."/>
            <person name="Glaeser J."/>
            <person name="Grossart H.-P."/>
            <person name="Kalinowski J."/>
            <person name="Glaeser S."/>
        </authorList>
    </citation>
    <scope>NUCLEOTIDE SEQUENCE [LARGE SCALE GENOMIC DNA]</scope>
    <source>
        <strain evidence="8 9">FNE08-7</strain>
    </source>
</reference>
<dbReference type="AlphaFoldDB" id="A0A124JTT8"/>
<dbReference type="SMART" id="SM00283">
    <property type="entry name" value="MA"/>
    <property type="match status" value="1"/>
</dbReference>
<proteinExistence type="inferred from homology"/>
<keyword evidence="4" id="KW-0807">Transducer</keyword>
<keyword evidence="9" id="KW-1185">Reference proteome</keyword>
<comment type="similarity">
    <text evidence="3">Belongs to the methyl-accepting chemotaxis (MCP) protein family.</text>
</comment>
<dbReference type="OrthoDB" id="5292010at2"/>
<dbReference type="PANTHER" id="PTHR43531:SF11">
    <property type="entry name" value="METHYL-ACCEPTING CHEMOTAXIS PROTEIN 3"/>
    <property type="match status" value="1"/>
</dbReference>
<dbReference type="InterPro" id="IPR003660">
    <property type="entry name" value="HAMP_dom"/>
</dbReference>
<dbReference type="SMART" id="SM00304">
    <property type="entry name" value="HAMP"/>
    <property type="match status" value="2"/>
</dbReference>
<dbReference type="PROSITE" id="PS50111">
    <property type="entry name" value="CHEMOTAXIS_TRANSDUC_2"/>
    <property type="match status" value="1"/>
</dbReference>
<dbReference type="Proteomes" id="UP000058012">
    <property type="component" value="Unassembled WGS sequence"/>
</dbReference>
<evidence type="ECO:0008006" key="10">
    <source>
        <dbReference type="Google" id="ProtNLM"/>
    </source>
</evidence>
<evidence type="ECO:0000313" key="8">
    <source>
        <dbReference type="EMBL" id="KUR70533.1"/>
    </source>
</evidence>
<evidence type="ECO:0000313" key="9">
    <source>
        <dbReference type="Proteomes" id="UP000058012"/>
    </source>
</evidence>
<feature type="domain" description="HAMP" evidence="7">
    <location>
        <begin position="64"/>
        <end position="117"/>
    </location>
</feature>
<dbReference type="PRINTS" id="PR00260">
    <property type="entry name" value="CHEMTRNSDUCR"/>
</dbReference>
<evidence type="ECO:0000259" key="7">
    <source>
        <dbReference type="PROSITE" id="PS50885"/>
    </source>
</evidence>
<sequence length="466" mass="48550">MSNWFERQAPIRAKFMAMFWVHLAFVGTAGLGTALALAGFGAAAFLAPAAALALTAVFVLQTRRMICDPYVATVVRTEALAAGDLDSPIGHTDYGDCVGRLSRALGVFRDQAVALREATRVEREIVSGELTRAMGELARGNLAYRITKPFPGETERLREDFNAALGTLAGAMGEVTSSAGSIDTGAAEIRAASDDLAARTEQQAARLEEASAAMQQVTALVGESAGRAAEITRAVSEARGEAASGDSVVVRAVEAMNAIQRSSQEVAQIISVIDGIAFQTNLLALNAGVEAARAGEAGRGFAVVATEVRALAQRSADAAREIGQLITTSTSQVERGVALVGETGEVLRQIVGRVGEVSVLIEGISESAQRQSAMLADVAGTVGELDRMTQQNAAMVEESTAAARTLAGVAQQLTTQTARFDTGKVATLAPHRPAPPPPQLAPAARALRTSGALALKPQPDTEWAEF</sequence>
<dbReference type="Pfam" id="PF00672">
    <property type="entry name" value="HAMP"/>
    <property type="match status" value="1"/>
</dbReference>
<keyword evidence="5" id="KW-0175">Coiled coil</keyword>
<dbReference type="Gene3D" id="1.10.287.950">
    <property type="entry name" value="Methyl-accepting chemotaxis protein"/>
    <property type="match status" value="1"/>
</dbReference>
<protein>
    <recommendedName>
        <fullName evidence="10">Chemotaxis protein</fullName>
    </recommendedName>
</protein>
<evidence type="ECO:0000256" key="5">
    <source>
        <dbReference type="SAM" id="Coils"/>
    </source>
</evidence>
<dbReference type="InterPro" id="IPR004090">
    <property type="entry name" value="Chemotax_Me-accpt_rcpt"/>
</dbReference>